<dbReference type="SUPFAM" id="SSF51556">
    <property type="entry name" value="Metallo-dependent hydrolases"/>
    <property type="match status" value="1"/>
</dbReference>
<dbReference type="SUPFAM" id="SSF52540">
    <property type="entry name" value="P-loop containing nucleoside triphosphate hydrolases"/>
    <property type="match status" value="1"/>
</dbReference>
<feature type="compositionally biased region" description="Gly residues" evidence="13">
    <location>
        <begin position="318"/>
        <end position="328"/>
    </location>
</feature>
<reference evidence="15" key="1">
    <citation type="submission" date="2017-01" db="EMBL/GenBank/DDBJ databases">
        <title>Comparative genomics of anhydrobiosis in the tardigrade Hypsibius dujardini.</title>
        <authorList>
            <person name="Yoshida Y."/>
            <person name="Koutsovoulos G."/>
            <person name="Laetsch D."/>
            <person name="Stevens L."/>
            <person name="Kumar S."/>
            <person name="Horikawa D."/>
            <person name="Ishino K."/>
            <person name="Komine S."/>
            <person name="Tomita M."/>
            <person name="Blaxter M."/>
            <person name="Arakawa K."/>
        </authorList>
    </citation>
    <scope>NUCLEOTIDE SEQUENCE [LARGE SCALE GENOMIC DNA]</scope>
    <source>
        <strain evidence="15">Z151</strain>
    </source>
</reference>
<dbReference type="GO" id="GO:0016788">
    <property type="term" value="F:hydrolase activity, acting on ester bonds"/>
    <property type="evidence" value="ECO:0007669"/>
    <property type="project" value="InterPro"/>
</dbReference>
<dbReference type="AlphaFoldDB" id="A0A1W0X9W1"/>
<evidence type="ECO:0000313" key="15">
    <source>
        <dbReference type="Proteomes" id="UP000192578"/>
    </source>
</evidence>
<dbReference type="GO" id="GO:0008089">
    <property type="term" value="P:anterograde axonal transport"/>
    <property type="evidence" value="ECO:0007669"/>
    <property type="project" value="TreeGrafter"/>
</dbReference>
<dbReference type="PROSITE" id="PS01091">
    <property type="entry name" value="TATD_3"/>
    <property type="match status" value="1"/>
</dbReference>
<comment type="subcellular location">
    <subcellularLocation>
        <location evidence="1">Lysosome membrane</location>
    </subcellularLocation>
</comment>
<dbReference type="CDD" id="cd04159">
    <property type="entry name" value="Arl10_like"/>
    <property type="match status" value="1"/>
</dbReference>
<name>A0A1W0X9W1_HYPEX</name>
<dbReference type="GO" id="GO:0005525">
    <property type="term" value="F:GTP binding"/>
    <property type="evidence" value="ECO:0007669"/>
    <property type="project" value="UniProtKB-KW"/>
</dbReference>
<sequence>MKFKSEGRNHYKLKVCQNLQLCRETGTGTRCCRRGIHLPVCNHLRSIRYLLFSLFSSGLRMSDRNAAADDHEVAHIVTNRDAAGGGKRPEDIRKARPRSPSQSPVTVQKSESILPTAEDREKWKSSGPRWIKNIEEGFFKKIEQQFEASVNGYGADNGIELDLSGSADDEHHNGAGPAVGESPADRAAVAAEYWQEVSAKANLTNSRSAAPVVVATAAPSDHHLQPHEHQLLARPGVFGSDRSPLSSPAITRPVDNHMSQQPQILSRDSLNQQPSQRFSPRPDLSPGYMNNALGGDSRQARSPGILQLNRGPVLRPSGPGGGAGGGRVGVIQTGYMRNARFEDGGGRRDYDQGGDGGYRDNRDNHNQNNNNNNNGNNFRDSRNRNNSESNSLRNRTQGGINLGPYEELFRNPLPGGVKFIDSHAHWCFTIKKLQSQGIETYRDMRNSFPEMFPPSFGGSIQVFCLPLYLKSYDHWYRKLIEGTENELWFTYGCHPNFVDDWNDDVKQGMSYSMRTANELDRLVGLGEIGLDYNRQNNNEEKKRRQRDVFKVQLEMAVRHNLPIVIHCRNDEGHGGNNQAELDCFDIMTQHVPHDWKIHRHCFRGSFSEANKWMDHFPKVAFGFTPCIGGNKDLMARDAVKQLPLEKILLETDAPYYTPAAMSNFPMESAGDKQPRKVAIPGGIALVTAHEISKLKDIPLEVVVERTRENTLKLYGIRREEEEDSCTSFGSVEQIDLVTLEVSRGLKVRVSVINCSVWKAYLSLKHGPKMMSLVNRFLDWIRSLFWKEEMELTLVGLQNSGKTTFVNVIASGQFTEDMIPTVGFNMRKITKGNVTIKLWDIGGQPRFRSMWERYCRGVTAIVYMVDAADQEKLEASKNELHNLLEKPQLHGIPVLVLGNKKDLPAAFNEKDLIDRLNLNAIQDREICCYSISCKEKQNIDITLQWLIRHSKSNRR</sequence>
<dbReference type="PROSITE" id="PS51419">
    <property type="entry name" value="RAB"/>
    <property type="match status" value="1"/>
</dbReference>
<dbReference type="SMART" id="SM00177">
    <property type="entry name" value="ARF"/>
    <property type="match status" value="1"/>
</dbReference>
<keyword evidence="4" id="KW-0132">Cell division</keyword>
<dbReference type="InterPro" id="IPR001130">
    <property type="entry name" value="TatD-like"/>
</dbReference>
<keyword evidence="5 11" id="KW-0547">Nucleotide-binding</keyword>
<evidence type="ECO:0000256" key="6">
    <source>
        <dbReference type="ARBA" id="ARBA00022801"/>
    </source>
</evidence>
<keyword evidence="8" id="KW-0472">Membrane</keyword>
<evidence type="ECO:0000256" key="5">
    <source>
        <dbReference type="ARBA" id="ARBA00022741"/>
    </source>
</evidence>
<feature type="region of interest" description="Disordered" evidence="13">
    <location>
        <begin position="161"/>
        <end position="184"/>
    </location>
</feature>
<dbReference type="FunFam" id="3.40.50.300:FF:000247">
    <property type="entry name" value="ADP-ribosylation factor-like GTPase 8A"/>
    <property type="match status" value="1"/>
</dbReference>
<evidence type="ECO:0000256" key="13">
    <source>
        <dbReference type="SAM" id="MobiDB-lite"/>
    </source>
</evidence>
<keyword evidence="12" id="KW-0479">Metal-binding</keyword>
<feature type="region of interest" description="Disordered" evidence="13">
    <location>
        <begin position="235"/>
        <end position="403"/>
    </location>
</feature>
<evidence type="ECO:0000256" key="2">
    <source>
        <dbReference type="ARBA" id="ARBA00009275"/>
    </source>
</evidence>
<dbReference type="InterPro" id="IPR027417">
    <property type="entry name" value="P-loop_NTPase"/>
</dbReference>
<dbReference type="GO" id="GO:1904115">
    <property type="term" value="C:axon cytoplasm"/>
    <property type="evidence" value="ECO:0007669"/>
    <property type="project" value="GOC"/>
</dbReference>
<keyword evidence="9" id="KW-0458">Lysosome</keyword>
<evidence type="ECO:0000256" key="1">
    <source>
        <dbReference type="ARBA" id="ARBA00004656"/>
    </source>
</evidence>
<dbReference type="Pfam" id="PF01026">
    <property type="entry name" value="TatD_DNase"/>
    <property type="match status" value="1"/>
</dbReference>
<dbReference type="PANTHER" id="PTHR45732:SF7">
    <property type="entry name" value="ADP-RIBOSYLATION FACTOR-LIKE PROTEIN 8"/>
    <property type="match status" value="1"/>
</dbReference>
<evidence type="ECO:0000256" key="7">
    <source>
        <dbReference type="ARBA" id="ARBA00023134"/>
    </source>
</evidence>
<dbReference type="GO" id="GO:0003924">
    <property type="term" value="F:GTPase activity"/>
    <property type="evidence" value="ECO:0007669"/>
    <property type="project" value="InterPro"/>
</dbReference>
<dbReference type="SMART" id="SM00175">
    <property type="entry name" value="RAB"/>
    <property type="match status" value="1"/>
</dbReference>
<feature type="compositionally biased region" description="Polar residues" evidence="13">
    <location>
        <begin position="257"/>
        <end position="278"/>
    </location>
</feature>
<comment type="caution">
    <text evidence="14">The sequence shown here is derived from an EMBL/GenBank/DDBJ whole genome shotgun (WGS) entry which is preliminary data.</text>
</comment>
<dbReference type="Gene3D" id="3.20.20.140">
    <property type="entry name" value="Metal-dependent hydrolases"/>
    <property type="match status" value="1"/>
</dbReference>
<dbReference type="Proteomes" id="UP000192578">
    <property type="component" value="Unassembled WGS sequence"/>
</dbReference>
<evidence type="ECO:0000256" key="11">
    <source>
        <dbReference type="PIRSR" id="PIRSR606689-1"/>
    </source>
</evidence>
<keyword evidence="10" id="KW-0131">Cell cycle</keyword>
<keyword evidence="6" id="KW-0378">Hydrolase</keyword>
<feature type="binding site" evidence="11">
    <location>
        <position position="842"/>
    </location>
    <ligand>
        <name>GTP</name>
        <dbReference type="ChEBI" id="CHEBI:37565"/>
    </ligand>
</feature>
<comment type="similarity">
    <text evidence="2">Belongs to the metallo-dependent hydrolases superfamily. TatD-type hydrolase family.</text>
</comment>
<evidence type="ECO:0000256" key="12">
    <source>
        <dbReference type="PIRSR" id="PIRSR606689-2"/>
    </source>
</evidence>
<dbReference type="PANTHER" id="PTHR45732">
    <property type="entry name" value="ADP-RIBOSYLATION FACTOR-LIKE PROTEIN 8"/>
    <property type="match status" value="1"/>
</dbReference>
<feature type="binding site" evidence="12">
    <location>
        <position position="820"/>
    </location>
    <ligand>
        <name>Mg(2+)</name>
        <dbReference type="ChEBI" id="CHEBI:18420"/>
    </ligand>
</feature>
<dbReference type="SMART" id="SM00178">
    <property type="entry name" value="SAR"/>
    <property type="match status" value="1"/>
</dbReference>
<accession>A0A1W0X9W1</accession>
<dbReference type="PROSITE" id="PS51417">
    <property type="entry name" value="ARF"/>
    <property type="match status" value="1"/>
</dbReference>
<dbReference type="NCBIfam" id="TIGR00231">
    <property type="entry name" value="small_GTP"/>
    <property type="match status" value="1"/>
</dbReference>
<feature type="compositionally biased region" description="Polar residues" evidence="13">
    <location>
        <begin position="99"/>
        <end position="113"/>
    </location>
</feature>
<evidence type="ECO:0000256" key="9">
    <source>
        <dbReference type="ARBA" id="ARBA00023228"/>
    </source>
</evidence>
<gene>
    <name evidence="14" type="ORF">BV898_01855</name>
</gene>
<dbReference type="GO" id="GO:0015031">
    <property type="term" value="P:protein transport"/>
    <property type="evidence" value="ECO:0007669"/>
    <property type="project" value="InterPro"/>
</dbReference>
<evidence type="ECO:0000313" key="14">
    <source>
        <dbReference type="EMBL" id="OQV24316.1"/>
    </source>
</evidence>
<feature type="compositionally biased region" description="Low complexity" evidence="13">
    <location>
        <begin position="366"/>
        <end position="378"/>
    </location>
</feature>
<protein>
    <submittedName>
        <fullName evidence="14">ADP-ribosylation factor-like protein 8A</fullName>
    </submittedName>
</protein>
<keyword evidence="15" id="KW-1185">Reference proteome</keyword>
<evidence type="ECO:0000256" key="8">
    <source>
        <dbReference type="ARBA" id="ARBA00023136"/>
    </source>
</evidence>
<proteinExistence type="inferred from homology"/>
<dbReference type="InterPro" id="IPR018228">
    <property type="entry name" value="DNase_TatD-rel_CS"/>
</dbReference>
<dbReference type="Pfam" id="PF00025">
    <property type="entry name" value="Arf"/>
    <property type="match status" value="1"/>
</dbReference>
<dbReference type="InterPro" id="IPR006689">
    <property type="entry name" value="Small_GTPase_ARF/SAR"/>
</dbReference>
<organism evidence="14 15">
    <name type="scientific">Hypsibius exemplaris</name>
    <name type="common">Freshwater tardigrade</name>
    <dbReference type="NCBI Taxonomy" id="2072580"/>
    <lineage>
        <taxon>Eukaryota</taxon>
        <taxon>Metazoa</taxon>
        <taxon>Ecdysozoa</taxon>
        <taxon>Tardigrada</taxon>
        <taxon>Eutardigrada</taxon>
        <taxon>Parachela</taxon>
        <taxon>Hypsibioidea</taxon>
        <taxon>Hypsibiidae</taxon>
        <taxon>Hypsibius</taxon>
    </lineage>
</organism>
<dbReference type="InterPro" id="IPR044154">
    <property type="entry name" value="Arl8a/8b"/>
</dbReference>
<dbReference type="OrthoDB" id="2011769at2759"/>
<feature type="binding site" evidence="12">
    <location>
        <position position="802"/>
    </location>
    <ligand>
        <name>Mg(2+)</name>
        <dbReference type="ChEBI" id="CHEBI:18420"/>
    </ligand>
</feature>
<dbReference type="InterPro" id="IPR005225">
    <property type="entry name" value="Small_GTP-bd"/>
</dbReference>
<evidence type="ECO:0000256" key="4">
    <source>
        <dbReference type="ARBA" id="ARBA00022618"/>
    </source>
</evidence>
<keyword evidence="12" id="KW-0460">Magnesium</keyword>
<feature type="compositionally biased region" description="Basic and acidic residues" evidence="13">
    <location>
        <begin position="339"/>
        <end position="365"/>
    </location>
</feature>
<dbReference type="InterPro" id="IPR032466">
    <property type="entry name" value="Metal_Hydrolase"/>
</dbReference>
<evidence type="ECO:0000256" key="3">
    <source>
        <dbReference type="ARBA" id="ARBA00010290"/>
    </source>
</evidence>
<keyword evidence="7 11" id="KW-0342">GTP-binding</keyword>
<evidence type="ECO:0000256" key="10">
    <source>
        <dbReference type="ARBA" id="ARBA00023306"/>
    </source>
</evidence>
<dbReference type="CDD" id="cd01310">
    <property type="entry name" value="TatD_DNAse"/>
    <property type="match status" value="1"/>
</dbReference>
<feature type="binding site" evidence="11">
    <location>
        <begin position="795"/>
        <end position="802"/>
    </location>
    <ligand>
        <name>GTP</name>
        <dbReference type="ChEBI" id="CHEBI:37565"/>
    </ligand>
</feature>
<comment type="similarity">
    <text evidence="3">Belongs to the small GTPase superfamily. Arf family.</text>
</comment>
<dbReference type="GO" id="GO:0046872">
    <property type="term" value="F:metal ion binding"/>
    <property type="evidence" value="ECO:0007669"/>
    <property type="project" value="UniProtKB-KW"/>
</dbReference>
<feature type="compositionally biased region" description="Low complexity" evidence="13">
    <location>
        <begin position="386"/>
        <end position="395"/>
    </location>
</feature>
<dbReference type="EMBL" id="MTYJ01000007">
    <property type="protein sequence ID" value="OQV24316.1"/>
    <property type="molecule type" value="Genomic_DNA"/>
</dbReference>
<dbReference type="GO" id="GO:0005765">
    <property type="term" value="C:lysosomal membrane"/>
    <property type="evidence" value="ECO:0007669"/>
    <property type="project" value="UniProtKB-SubCell"/>
</dbReference>
<dbReference type="PRINTS" id="PR00328">
    <property type="entry name" value="SAR1GTPBP"/>
</dbReference>
<feature type="region of interest" description="Disordered" evidence="13">
    <location>
        <begin position="80"/>
        <end position="126"/>
    </location>
</feature>
<dbReference type="GO" id="GO:0051301">
    <property type="term" value="P:cell division"/>
    <property type="evidence" value="ECO:0007669"/>
    <property type="project" value="UniProtKB-KW"/>
</dbReference>
<feature type="binding site" evidence="11">
    <location>
        <begin position="898"/>
        <end position="901"/>
    </location>
    <ligand>
        <name>GTP</name>
        <dbReference type="ChEBI" id="CHEBI:37565"/>
    </ligand>
</feature>
<dbReference type="Gene3D" id="3.40.50.300">
    <property type="entry name" value="P-loop containing nucleotide triphosphate hydrolases"/>
    <property type="match status" value="1"/>
</dbReference>